<dbReference type="CDD" id="cd08955">
    <property type="entry name" value="KR_2_FAS_SDR_x"/>
    <property type="match status" value="1"/>
</dbReference>
<dbReference type="InterPro" id="IPR001227">
    <property type="entry name" value="Ac_transferase_dom_sf"/>
</dbReference>
<dbReference type="SUPFAM" id="SSF53901">
    <property type="entry name" value="Thiolase-like"/>
    <property type="match status" value="1"/>
</dbReference>
<dbReference type="InterPro" id="IPR020806">
    <property type="entry name" value="PKS_PP-bd"/>
</dbReference>
<dbReference type="SMART" id="SM00825">
    <property type="entry name" value="PKS_KS"/>
    <property type="match status" value="1"/>
</dbReference>
<dbReference type="Gene3D" id="3.10.129.110">
    <property type="entry name" value="Polyketide synthase dehydratase"/>
    <property type="match status" value="1"/>
</dbReference>
<dbReference type="Gene3D" id="1.10.1200.10">
    <property type="entry name" value="ACP-like"/>
    <property type="match status" value="1"/>
</dbReference>
<dbReference type="Pfam" id="PF00550">
    <property type="entry name" value="PP-binding"/>
    <property type="match status" value="1"/>
</dbReference>
<dbReference type="GO" id="GO:0031177">
    <property type="term" value="F:phosphopantetheine binding"/>
    <property type="evidence" value="ECO:0007669"/>
    <property type="project" value="InterPro"/>
</dbReference>
<dbReference type="SUPFAM" id="SSF52151">
    <property type="entry name" value="FabD/lysophospholipase-like"/>
    <property type="match status" value="1"/>
</dbReference>
<evidence type="ECO:0000259" key="13">
    <source>
        <dbReference type="PROSITE" id="PS52019"/>
    </source>
</evidence>
<dbReference type="PROSITE" id="PS50075">
    <property type="entry name" value="CARRIER"/>
    <property type="match status" value="1"/>
</dbReference>
<dbReference type="GO" id="GO:0004315">
    <property type="term" value="F:3-oxoacyl-[acyl-carrier-protein] synthase activity"/>
    <property type="evidence" value="ECO:0007669"/>
    <property type="project" value="InterPro"/>
</dbReference>
<dbReference type="CDD" id="cd00833">
    <property type="entry name" value="PKS"/>
    <property type="match status" value="1"/>
</dbReference>
<protein>
    <submittedName>
        <fullName evidence="14">Acyl transferase domain-containing protein</fullName>
    </submittedName>
</protein>
<keyword evidence="7" id="KW-0511">Multifunctional enzyme</keyword>
<evidence type="ECO:0000256" key="1">
    <source>
        <dbReference type="ARBA" id="ARBA00005194"/>
    </source>
</evidence>
<dbReference type="InterPro" id="IPR042104">
    <property type="entry name" value="PKS_dehydratase_sf"/>
</dbReference>
<organism evidence="14">
    <name type="scientific">Candidatus Kentrum sp. DK</name>
    <dbReference type="NCBI Taxonomy" id="2126562"/>
    <lineage>
        <taxon>Bacteria</taxon>
        <taxon>Pseudomonadati</taxon>
        <taxon>Pseudomonadota</taxon>
        <taxon>Gammaproteobacteria</taxon>
        <taxon>Candidatus Kentrum</taxon>
    </lineage>
</organism>
<dbReference type="FunFam" id="3.40.47.10:FF:000019">
    <property type="entry name" value="Polyketide synthase type I"/>
    <property type="match status" value="1"/>
</dbReference>
<dbReference type="SUPFAM" id="SSF47336">
    <property type="entry name" value="ACP-like"/>
    <property type="match status" value="1"/>
</dbReference>
<dbReference type="Gene3D" id="3.40.50.720">
    <property type="entry name" value="NAD(P)-binding Rossmann-like Domain"/>
    <property type="match status" value="3"/>
</dbReference>
<dbReference type="InterPro" id="IPR014031">
    <property type="entry name" value="Ketoacyl_synth_C"/>
</dbReference>
<dbReference type="SMART" id="SM00823">
    <property type="entry name" value="PKS_PP"/>
    <property type="match status" value="1"/>
</dbReference>
<dbReference type="EMBL" id="CAADEY010000037">
    <property type="protein sequence ID" value="VFJ52697.1"/>
    <property type="molecule type" value="Genomic_DNA"/>
</dbReference>
<gene>
    <name evidence="14" type="ORF">BECKDK2373C_GA0170839_103713</name>
</gene>
<dbReference type="InterPro" id="IPR020843">
    <property type="entry name" value="ER"/>
</dbReference>
<dbReference type="InterPro" id="IPR013968">
    <property type="entry name" value="PKS_KR"/>
</dbReference>
<dbReference type="Pfam" id="PF21089">
    <property type="entry name" value="PKS_DH_N"/>
    <property type="match status" value="1"/>
</dbReference>
<dbReference type="PANTHER" id="PTHR43775:SF37">
    <property type="entry name" value="SI:DKEY-61P9.11"/>
    <property type="match status" value="1"/>
</dbReference>
<dbReference type="InterPro" id="IPR050091">
    <property type="entry name" value="PKS_NRPS_Biosynth_Enz"/>
</dbReference>
<evidence type="ECO:0000313" key="14">
    <source>
        <dbReference type="EMBL" id="VFJ52697.1"/>
    </source>
</evidence>
<dbReference type="Gene3D" id="3.40.47.10">
    <property type="match status" value="1"/>
</dbReference>
<evidence type="ECO:0000256" key="4">
    <source>
        <dbReference type="ARBA" id="ARBA00022553"/>
    </source>
</evidence>
<feature type="region of interest" description="C-terminal hotdog fold" evidence="10">
    <location>
        <begin position="1045"/>
        <end position="1197"/>
    </location>
</feature>
<dbReference type="InterPro" id="IPR020807">
    <property type="entry name" value="PKS_DH"/>
</dbReference>
<evidence type="ECO:0000256" key="8">
    <source>
        <dbReference type="ARBA" id="ARBA00023315"/>
    </source>
</evidence>
<dbReference type="Pfam" id="PF22621">
    <property type="entry name" value="CurL-like_PKS_C"/>
    <property type="match status" value="1"/>
</dbReference>
<evidence type="ECO:0000256" key="9">
    <source>
        <dbReference type="ARBA" id="ARBA00054155"/>
    </source>
</evidence>
<dbReference type="InterPro" id="IPR016036">
    <property type="entry name" value="Malonyl_transacylase_ACP-bd"/>
</dbReference>
<evidence type="ECO:0000259" key="11">
    <source>
        <dbReference type="PROSITE" id="PS50075"/>
    </source>
</evidence>
<dbReference type="GO" id="GO:0006633">
    <property type="term" value="P:fatty acid biosynthetic process"/>
    <property type="evidence" value="ECO:0007669"/>
    <property type="project" value="UniProtKB-UniPathway"/>
</dbReference>
<dbReference type="InterPro" id="IPR016035">
    <property type="entry name" value="Acyl_Trfase/lysoPLipase"/>
</dbReference>
<dbReference type="InterPro" id="IPR057326">
    <property type="entry name" value="KR_dom"/>
</dbReference>
<dbReference type="InterPro" id="IPR049900">
    <property type="entry name" value="PKS_mFAS_DH"/>
</dbReference>
<comment type="function">
    <text evidence="9">Involved in production of the polyketide antibiotic thailandamide.</text>
</comment>
<dbReference type="InterPro" id="IPR036291">
    <property type="entry name" value="NAD(P)-bd_dom_sf"/>
</dbReference>
<reference evidence="14" key="1">
    <citation type="submission" date="2019-02" db="EMBL/GenBank/DDBJ databases">
        <authorList>
            <person name="Gruber-Vodicka R. H."/>
            <person name="Seah K. B. B."/>
        </authorList>
    </citation>
    <scope>NUCLEOTIDE SEQUENCE</scope>
    <source>
        <strain evidence="14">BECK_DK161</strain>
    </source>
</reference>
<dbReference type="SMART" id="SM00827">
    <property type="entry name" value="PKS_AT"/>
    <property type="match status" value="1"/>
</dbReference>
<dbReference type="GO" id="GO:0071770">
    <property type="term" value="P:DIM/DIP cell wall layer assembly"/>
    <property type="evidence" value="ECO:0007669"/>
    <property type="project" value="TreeGrafter"/>
</dbReference>
<dbReference type="InterPro" id="IPR018201">
    <property type="entry name" value="Ketoacyl_synth_AS"/>
</dbReference>
<dbReference type="PROSITE" id="PS00606">
    <property type="entry name" value="KS3_1"/>
    <property type="match status" value="1"/>
</dbReference>
<evidence type="ECO:0000256" key="5">
    <source>
        <dbReference type="ARBA" id="ARBA00022679"/>
    </source>
</evidence>
<dbReference type="CDD" id="cd05195">
    <property type="entry name" value="enoyl_red"/>
    <property type="match status" value="1"/>
</dbReference>
<dbReference type="InterPro" id="IPR014043">
    <property type="entry name" value="Acyl_transferase_dom"/>
</dbReference>
<dbReference type="GO" id="GO:0005737">
    <property type="term" value="C:cytoplasm"/>
    <property type="evidence" value="ECO:0007669"/>
    <property type="project" value="TreeGrafter"/>
</dbReference>
<dbReference type="InterPro" id="IPR013149">
    <property type="entry name" value="ADH-like_C"/>
</dbReference>
<dbReference type="PROSITE" id="PS52019">
    <property type="entry name" value="PKS_MFAS_DH"/>
    <property type="match status" value="1"/>
</dbReference>
<evidence type="ECO:0000256" key="2">
    <source>
        <dbReference type="ARBA" id="ARBA00006484"/>
    </source>
</evidence>
<dbReference type="SUPFAM" id="SSF51735">
    <property type="entry name" value="NAD(P)-binding Rossmann-fold domains"/>
    <property type="match status" value="3"/>
</dbReference>
<dbReference type="GO" id="GO:0016491">
    <property type="term" value="F:oxidoreductase activity"/>
    <property type="evidence" value="ECO:0007669"/>
    <property type="project" value="InterPro"/>
</dbReference>
<keyword evidence="4" id="KW-0597">Phosphoprotein</keyword>
<comment type="pathway">
    <text evidence="1">Lipid metabolism; fatty acid biosynthesis.</text>
</comment>
<dbReference type="PROSITE" id="PS52004">
    <property type="entry name" value="KS3_2"/>
    <property type="match status" value="1"/>
</dbReference>
<feature type="region of interest" description="N-terminal hotdog fold" evidence="10">
    <location>
        <begin position="912"/>
        <end position="1031"/>
    </location>
</feature>
<proteinExistence type="inferred from homology"/>
<comment type="similarity">
    <text evidence="2">Belongs to the short-chain dehydrogenases/reductases (SDR) family.</text>
</comment>
<evidence type="ECO:0000256" key="10">
    <source>
        <dbReference type="PROSITE-ProRule" id="PRU01363"/>
    </source>
</evidence>
<keyword evidence="3" id="KW-0596">Phosphopantetheine</keyword>
<dbReference type="SUPFAM" id="SSF55048">
    <property type="entry name" value="Probable ACP-binding domain of malonyl-CoA ACP transacylase"/>
    <property type="match status" value="1"/>
</dbReference>
<dbReference type="InterPro" id="IPR049552">
    <property type="entry name" value="PKS_DH_N"/>
</dbReference>
<feature type="domain" description="Ketosynthase family 3 (KS3)" evidence="12">
    <location>
        <begin position="9"/>
        <end position="441"/>
    </location>
</feature>
<dbReference type="Gene3D" id="3.30.70.3290">
    <property type="match status" value="1"/>
</dbReference>
<evidence type="ECO:0000256" key="3">
    <source>
        <dbReference type="ARBA" id="ARBA00022450"/>
    </source>
</evidence>
<dbReference type="Pfam" id="PF08659">
    <property type="entry name" value="KR"/>
    <property type="match status" value="1"/>
</dbReference>
<dbReference type="InterPro" id="IPR009081">
    <property type="entry name" value="PP-bd_ACP"/>
</dbReference>
<dbReference type="Pfam" id="PF14765">
    <property type="entry name" value="PS-DH"/>
    <property type="match status" value="1"/>
</dbReference>
<name>A0A450SHL9_9GAMM</name>
<accession>A0A450SHL9</accession>
<dbReference type="Gene3D" id="3.40.366.10">
    <property type="entry name" value="Malonyl-Coenzyme A Acyl Carrier Protein, domain 2"/>
    <property type="match status" value="1"/>
</dbReference>
<dbReference type="SMART" id="SM00829">
    <property type="entry name" value="PKS_ER"/>
    <property type="match status" value="1"/>
</dbReference>
<dbReference type="GO" id="GO:0004312">
    <property type="term" value="F:fatty acid synthase activity"/>
    <property type="evidence" value="ECO:0007669"/>
    <property type="project" value="TreeGrafter"/>
</dbReference>
<evidence type="ECO:0000256" key="7">
    <source>
        <dbReference type="ARBA" id="ARBA00023268"/>
    </source>
</evidence>
<dbReference type="GO" id="GO:0005886">
    <property type="term" value="C:plasma membrane"/>
    <property type="evidence" value="ECO:0007669"/>
    <property type="project" value="TreeGrafter"/>
</dbReference>
<keyword evidence="8" id="KW-0012">Acyltransferase</keyword>
<dbReference type="InterPro" id="IPR049551">
    <property type="entry name" value="PKS_DH_C"/>
</dbReference>
<keyword evidence="6" id="KW-0521">NADP</keyword>
<keyword evidence="5 14" id="KW-0808">Transferase</keyword>
<dbReference type="PANTHER" id="PTHR43775">
    <property type="entry name" value="FATTY ACID SYNTHASE"/>
    <property type="match status" value="1"/>
</dbReference>
<sequence length="2158" mass="237200">MPNGKSDSSEPVAIIGMGCRFPGDAEDPRAFWKMLCEGRDGIVEVPPDRWDVRRFYDPDPNKPGKAYVKHGGYLRQSIYEMDALFFGISPREAESLDPQQRLVLEVAWEALEDAGLTAEQLAGSATGVFMGGFIVDHMSAATGVLNRHLLNTHSAVSFTHTILSARIAYVLDLHGPCMTLDTACSSSLVALHQACQSIRVGESELALVGGVNIMYHAETPTAMCKSQFLARDGRSKSFDARGDGYGRGEGAGIVVLKPLAAARRDGDEIYAVIRGTGVNQDGRTDGITVPNEKAQAALVRRVCERSGVLPGDIAYFEAHGTGTLIGDPKECEALGGVIGKDRNPDNTCWIGGVKANVGHLEAAAGVAGVIKTALCLHHRQIPPVANLETPNPRIDFEKLGLRLPRKLESMRQGGEHGKEPPLAGVNSFGYGGTNAHAILQGVENRALSPSSGSMDRHGYWFLPVSARGDQALQDLAGRYHDFLKENSEFELRDICWSAATRRSHHHFRLAVLGKDRDALLEQLALFAEGKGHHFPNGRLTLGQAPEKPVFVFTGMGPQWWAMGRELLASEPVYREMAERCDAIFRKIAGWSILEEMGRNEKDSRITQTHIAQPANFVLQAGLIALWRSKGITPTAIVGHSVGEVSAAYASGALSLEDAITVSFHRSRLQRTVAGQGRMLAVGLPEEGADALLDKYGRDKISFGAVNSPTALTLSGDGETLEKVAEELEEREVFNRFLQVELAYHSPIMDKLREEMLTSLADLQPRRPDIPLYSTVTGKLVDGPMYDAVYWCDNIRQPVRFAKAIQALIKTGHGLFLEVGPHPVLGNAIKENVSALRAKAQVALSLKRKEPELDTFHRALGDLYTMGCLPDWRALYPEGGRFVRLPHYPWQRQTYWLESEESRFDRLGDPSDHPLLGHRVNTPGMAWEQPINGQYLPWLSEHRIQDLTILPGAAYVEIGLALLNEIADGKVAGSLEDVHFDQALVVASGNEPLLRTQYDSARRTFSIHTRNVGGEVWTLHARGSLSLGLSPPRKPVNLSRIRRYCPEPIDTSLLYKRLEQRGMQYGEAFQGIREITRGHEEVLARIVTDPGFDTPPEPLEENDSAPSIWRLHPTRLDAAFQSLLGILDEGDDSSFVPISIGQLRFYANPGPEFLVHGRLTRREEGDIRADLDLFDKEGNRFVEVRELRLHEIGAMDVQTETRDLVDWIYRVEWEELSPLTERQLKGRWLLFMDRGGRMDALAEKLESEEGVTVTRVFQGDAFSENEGRFILRGQHLEDMQALARAVKLAEYQGVVFGWGMDCDESRDPDGSLMVIDGMYCSRMVYDAYNEGNNRIRFFVLTQNAQSLGDPSDPSSDAIAIAQGSLVGLARVISGEQYYYTRCTLIDLPVQVESVTDALVAELLCDGVELEVALRGDGQRLGYRLKACEPENLQDPEDPAERESVTLRGADAFALERQDSEEEKPWQWRKIEQESPERGQIAIHVEHAILTPIQGAAKNFSPLRHPIPMAVSGRRMVGDSPGPAFLGLLPVKQLASQISLPAEEVIEALPRANVSGKRGRFRRITNRIRRFLARRRKITAISDAPRRAASLLPFASAIHALEDVAALKRGERVLIHPSDDGLDLAAVQVARGLGAQVFATYTDEAKAKALRALGASEVLPLEGFADAVLEHVADKGIQVVLNTLDGEAAQKSLLLLAPFGRFVDLNKTFEQWHVLSRHQNVTLHAVDTLKLRIQDPDTFQGLLDRVVAGFEQGTLQPLDIPTFGAGEVNEALEAARGRSVALKIGAAETVEALPEKRRESIIRADGSYLVTGGFGGFGITLAFWLASQGAKSLVLVGRRGAATPEAEYALKGLKARGVSVWAASADVGKEEDVERLIREIQAKHPPLIGVFHTAGVLDDAMLTDLTPERLRTVMQPKAMGAWYLHRHTQDLPLDQFVLFSSISALAGKPGQGNYVAANAFLDQLAHARRAQGLPGLSLNWGVLADVGMAARQELEDLLENYGIGSFTRGEAMEMLDLALRSAMRGKQAQLGLMNVDWRVWLRTNTAPAVGLRYRHLADGVFTEHGALVLALKNALQDMDEEARVGHVVNLLTGLAAKTMRLPEEGLDPATPLSNLGLDSLMGTELRGAVESNTSITLSILDLQGSNMEQLAEKILEKMGW</sequence>
<dbReference type="Pfam" id="PF00698">
    <property type="entry name" value="Acyl_transf_1"/>
    <property type="match status" value="1"/>
</dbReference>
<feature type="domain" description="Carrier" evidence="11">
    <location>
        <begin position="2076"/>
        <end position="2158"/>
    </location>
</feature>
<feature type="active site" description="Proton acceptor; for dehydratase activity" evidence="10">
    <location>
        <position position="941"/>
    </location>
</feature>
<feature type="domain" description="PKS/mFAS DH" evidence="13">
    <location>
        <begin position="912"/>
        <end position="1197"/>
    </location>
</feature>
<dbReference type="Pfam" id="PF00109">
    <property type="entry name" value="ketoacyl-synt"/>
    <property type="match status" value="1"/>
</dbReference>
<dbReference type="UniPathway" id="UPA00094"/>
<dbReference type="Pfam" id="PF02801">
    <property type="entry name" value="Ketoacyl-synt_C"/>
    <property type="match status" value="1"/>
</dbReference>
<dbReference type="InterPro" id="IPR036736">
    <property type="entry name" value="ACP-like_sf"/>
</dbReference>
<evidence type="ECO:0000256" key="6">
    <source>
        <dbReference type="ARBA" id="ARBA00022857"/>
    </source>
</evidence>
<dbReference type="SMART" id="SM00826">
    <property type="entry name" value="PKS_DH"/>
    <property type="match status" value="1"/>
</dbReference>
<dbReference type="Pfam" id="PF00107">
    <property type="entry name" value="ADH_zinc_N"/>
    <property type="match status" value="1"/>
</dbReference>
<evidence type="ECO:0000259" key="12">
    <source>
        <dbReference type="PROSITE" id="PS52004"/>
    </source>
</evidence>
<dbReference type="InterPro" id="IPR020841">
    <property type="entry name" value="PKS_Beta-ketoAc_synthase_dom"/>
</dbReference>
<dbReference type="SMART" id="SM00822">
    <property type="entry name" value="PKS_KR"/>
    <property type="match status" value="1"/>
</dbReference>
<dbReference type="FunFam" id="3.40.366.10:FF:000002">
    <property type="entry name" value="Probable polyketide synthase 2"/>
    <property type="match status" value="1"/>
</dbReference>
<dbReference type="InterPro" id="IPR014030">
    <property type="entry name" value="Ketoacyl_synth_N"/>
</dbReference>
<feature type="active site" description="Proton donor; for dehydratase activity" evidence="10">
    <location>
        <position position="1116"/>
    </location>
</feature>
<dbReference type="InterPro" id="IPR016039">
    <property type="entry name" value="Thiolase-like"/>
</dbReference>